<evidence type="ECO:0000256" key="1">
    <source>
        <dbReference type="SAM" id="Phobius"/>
    </source>
</evidence>
<evidence type="ECO:0000313" key="2">
    <source>
        <dbReference type="EMBL" id="CAD8189059.1"/>
    </source>
</evidence>
<dbReference type="AlphaFoldDB" id="A0A8S1WLN5"/>
<keyword evidence="1" id="KW-1133">Transmembrane helix</keyword>
<sequence length="185" mass="21795">MRIHKGDEYKDKKASYMISFKKGNQNLQEVVFYLKETAIEQNPKYLEQDINKKALKNFSLSNIVVTQEYHFELFKFLVFPLIYEIKQFFGDNKTLQQNTKRSKQSIHSLTVYISILIRLKCLVFPIQTELAITIYFGSNLRKKISSVLLYKSISHKLFIIIVVNPIDFISLLLQFNLFEMAQLPL</sequence>
<keyword evidence="1" id="KW-0812">Transmembrane</keyword>
<name>A0A8S1WLN5_PAROT</name>
<dbReference type="Proteomes" id="UP000683925">
    <property type="component" value="Unassembled WGS sequence"/>
</dbReference>
<feature type="transmembrane region" description="Helical" evidence="1">
    <location>
        <begin position="157"/>
        <end position="178"/>
    </location>
</feature>
<protein>
    <recommendedName>
        <fullName evidence="4">Transmembrane protein</fullName>
    </recommendedName>
</protein>
<evidence type="ECO:0008006" key="4">
    <source>
        <dbReference type="Google" id="ProtNLM"/>
    </source>
</evidence>
<accession>A0A8S1WLN5</accession>
<keyword evidence="3" id="KW-1185">Reference proteome</keyword>
<reference evidence="2" key="1">
    <citation type="submission" date="2021-01" db="EMBL/GenBank/DDBJ databases">
        <authorList>
            <consortium name="Genoscope - CEA"/>
            <person name="William W."/>
        </authorList>
    </citation>
    <scope>NUCLEOTIDE SEQUENCE</scope>
</reference>
<organism evidence="2 3">
    <name type="scientific">Paramecium octaurelia</name>
    <dbReference type="NCBI Taxonomy" id="43137"/>
    <lineage>
        <taxon>Eukaryota</taxon>
        <taxon>Sar</taxon>
        <taxon>Alveolata</taxon>
        <taxon>Ciliophora</taxon>
        <taxon>Intramacronucleata</taxon>
        <taxon>Oligohymenophorea</taxon>
        <taxon>Peniculida</taxon>
        <taxon>Parameciidae</taxon>
        <taxon>Paramecium</taxon>
    </lineage>
</organism>
<comment type="caution">
    <text evidence="2">The sequence shown here is derived from an EMBL/GenBank/DDBJ whole genome shotgun (WGS) entry which is preliminary data.</text>
</comment>
<evidence type="ECO:0000313" key="3">
    <source>
        <dbReference type="Proteomes" id="UP000683925"/>
    </source>
</evidence>
<proteinExistence type="predicted"/>
<gene>
    <name evidence="2" type="ORF">POCTA_138.1.T0940083</name>
</gene>
<dbReference type="EMBL" id="CAJJDP010000093">
    <property type="protein sequence ID" value="CAD8189059.1"/>
    <property type="molecule type" value="Genomic_DNA"/>
</dbReference>
<keyword evidence="1" id="KW-0472">Membrane</keyword>